<evidence type="ECO:0000313" key="3">
    <source>
        <dbReference type="Proteomes" id="UP001597519"/>
    </source>
</evidence>
<comment type="caution">
    <text evidence="2">The sequence shown here is derived from an EMBL/GenBank/DDBJ whole genome shotgun (WGS) entry which is preliminary data.</text>
</comment>
<proteinExistence type="predicted"/>
<dbReference type="InterPro" id="IPR036388">
    <property type="entry name" value="WH-like_DNA-bd_sf"/>
</dbReference>
<dbReference type="SUPFAM" id="SSF46785">
    <property type="entry name" value="Winged helix' DNA-binding domain"/>
    <property type="match status" value="1"/>
</dbReference>
<name>A0ABW5WW29_9STAP</name>
<dbReference type="Proteomes" id="UP001597519">
    <property type="component" value="Unassembled WGS sequence"/>
</dbReference>
<dbReference type="PRINTS" id="PR00039">
    <property type="entry name" value="HTHLYSR"/>
</dbReference>
<dbReference type="InterPro" id="IPR050950">
    <property type="entry name" value="HTH-type_LysR_regulators"/>
</dbReference>
<evidence type="ECO:0000313" key="2">
    <source>
        <dbReference type="EMBL" id="MFD2830610.1"/>
    </source>
</evidence>
<dbReference type="PANTHER" id="PTHR30419">
    <property type="entry name" value="HTH-TYPE TRANSCRIPTIONAL REGULATOR YBHD"/>
    <property type="match status" value="1"/>
</dbReference>
<accession>A0ABW5WW29</accession>
<reference evidence="3" key="1">
    <citation type="journal article" date="2019" name="Int. J. Syst. Evol. Microbiol.">
        <title>The Global Catalogue of Microorganisms (GCM) 10K type strain sequencing project: providing services to taxonomists for standard genome sequencing and annotation.</title>
        <authorList>
            <consortium name="The Broad Institute Genomics Platform"/>
            <consortium name="The Broad Institute Genome Sequencing Center for Infectious Disease"/>
            <person name="Wu L."/>
            <person name="Ma J."/>
        </authorList>
    </citation>
    <scope>NUCLEOTIDE SEQUENCE [LARGE SCALE GENOMIC DNA]</scope>
    <source>
        <strain evidence="3">KCTC 33575</strain>
    </source>
</reference>
<protein>
    <submittedName>
        <fullName evidence="2">LysR family transcriptional regulator</fullName>
    </submittedName>
</protein>
<dbReference type="Pfam" id="PF00126">
    <property type="entry name" value="HTH_1"/>
    <property type="match status" value="1"/>
</dbReference>
<feature type="domain" description="HTH lysR-type" evidence="1">
    <location>
        <begin position="1"/>
        <end position="58"/>
    </location>
</feature>
<dbReference type="EMBL" id="JBHUOQ010000003">
    <property type="protein sequence ID" value="MFD2830610.1"/>
    <property type="molecule type" value="Genomic_DNA"/>
</dbReference>
<organism evidence="2 3">
    <name type="scientific">Corticicoccus populi</name>
    <dbReference type="NCBI Taxonomy" id="1812821"/>
    <lineage>
        <taxon>Bacteria</taxon>
        <taxon>Bacillati</taxon>
        <taxon>Bacillota</taxon>
        <taxon>Bacilli</taxon>
        <taxon>Bacillales</taxon>
        <taxon>Staphylococcaceae</taxon>
        <taxon>Corticicoccus</taxon>
    </lineage>
</organism>
<sequence>MEFKQLNYFVEIANQEHMTEAALTLNIAQSALSRQISMLEDELGVKLFKRQGRNIKLTEDGHLFLKEAVEILEAVERSKMVLSDEADKDKRTLNISLTPTDMTGKVMQSLTHVVNTEDIESFSIFDIPDVNLTSAVYEGVIDIALSPVKMPGSEMRSMLLFEQNYRYVFRENSAVNLPKNARMSEIVEYPLASFNPILNMKNKFQNAEINNFNDLTIIQHLLMSHGYVAIVTSDQAKLLKHYYPALIDYSLDHLNITQPLYLSMKADSKKTFTRRWFNQLRQSFQLDIDNTFPLRY</sequence>
<dbReference type="RefSeq" id="WP_377773808.1">
    <property type="nucleotide sequence ID" value="NZ_JBHUOQ010000003.1"/>
</dbReference>
<dbReference type="PANTHER" id="PTHR30419:SF8">
    <property type="entry name" value="NITROGEN ASSIMILATION TRANSCRIPTIONAL ACTIVATOR-RELATED"/>
    <property type="match status" value="1"/>
</dbReference>
<dbReference type="Gene3D" id="1.10.10.10">
    <property type="entry name" value="Winged helix-like DNA-binding domain superfamily/Winged helix DNA-binding domain"/>
    <property type="match status" value="1"/>
</dbReference>
<evidence type="ECO:0000259" key="1">
    <source>
        <dbReference type="PROSITE" id="PS50931"/>
    </source>
</evidence>
<dbReference type="SUPFAM" id="SSF53850">
    <property type="entry name" value="Periplasmic binding protein-like II"/>
    <property type="match status" value="1"/>
</dbReference>
<dbReference type="InterPro" id="IPR000847">
    <property type="entry name" value="LysR_HTH_N"/>
</dbReference>
<keyword evidence="3" id="KW-1185">Reference proteome</keyword>
<gene>
    <name evidence="2" type="ORF">ACFSX4_09060</name>
</gene>
<dbReference type="InterPro" id="IPR036390">
    <property type="entry name" value="WH_DNA-bd_sf"/>
</dbReference>
<dbReference type="PROSITE" id="PS50931">
    <property type="entry name" value="HTH_LYSR"/>
    <property type="match status" value="1"/>
</dbReference>